<dbReference type="RefSeq" id="WP_208350882.1">
    <property type="nucleotide sequence ID" value="NZ_JAALHA020000011.1"/>
</dbReference>
<dbReference type="Gene3D" id="1.25.40.10">
    <property type="entry name" value="Tetratricopeptide repeat domain"/>
    <property type="match status" value="2"/>
</dbReference>
<evidence type="ECO:0000313" key="6">
    <source>
        <dbReference type="EMBL" id="MDR9897285.1"/>
    </source>
</evidence>
<dbReference type="SUPFAM" id="SSF48452">
    <property type="entry name" value="TPR-like"/>
    <property type="match status" value="1"/>
</dbReference>
<dbReference type="InterPro" id="IPR051685">
    <property type="entry name" value="Ycf3/AcsC/BcsC/TPR_MFPF"/>
</dbReference>
<dbReference type="PANTHER" id="PTHR44943:SF8">
    <property type="entry name" value="TPR REPEAT-CONTAINING PROTEIN MJ0263"/>
    <property type="match status" value="1"/>
</dbReference>
<keyword evidence="5" id="KW-0812">Transmembrane</keyword>
<keyword evidence="5" id="KW-1133">Transmembrane helix</keyword>
<dbReference type="InterPro" id="IPR019734">
    <property type="entry name" value="TPR_rpt"/>
</dbReference>
<dbReference type="AlphaFoldDB" id="A0AAP5IE57"/>
<evidence type="ECO:0000256" key="2">
    <source>
        <dbReference type="ARBA" id="ARBA00022803"/>
    </source>
</evidence>
<name>A0AAP5IE57_9CYAN</name>
<gene>
    <name evidence="6" type="ORF">G7B40_022350</name>
</gene>
<feature type="repeat" description="TPR" evidence="3">
    <location>
        <begin position="187"/>
        <end position="220"/>
    </location>
</feature>
<evidence type="ECO:0000313" key="7">
    <source>
        <dbReference type="Proteomes" id="UP000667802"/>
    </source>
</evidence>
<feature type="compositionally biased region" description="Low complexity" evidence="4">
    <location>
        <begin position="262"/>
        <end position="282"/>
    </location>
</feature>
<dbReference type="Pfam" id="PF13181">
    <property type="entry name" value="TPR_8"/>
    <property type="match status" value="2"/>
</dbReference>
<dbReference type="InterPro" id="IPR011990">
    <property type="entry name" value="TPR-like_helical_dom_sf"/>
</dbReference>
<dbReference type="PANTHER" id="PTHR44943">
    <property type="entry name" value="CELLULOSE SYNTHASE OPERON PROTEIN C"/>
    <property type="match status" value="1"/>
</dbReference>
<dbReference type="Proteomes" id="UP000667802">
    <property type="component" value="Unassembled WGS sequence"/>
</dbReference>
<keyword evidence="7" id="KW-1185">Reference proteome</keyword>
<feature type="region of interest" description="Disordered" evidence="4">
    <location>
        <begin position="257"/>
        <end position="282"/>
    </location>
</feature>
<feature type="transmembrane region" description="Helical" evidence="5">
    <location>
        <begin position="12"/>
        <end position="30"/>
    </location>
</feature>
<accession>A0AAP5IE57</accession>
<evidence type="ECO:0000256" key="3">
    <source>
        <dbReference type="PROSITE-ProRule" id="PRU00339"/>
    </source>
</evidence>
<evidence type="ECO:0000256" key="4">
    <source>
        <dbReference type="SAM" id="MobiDB-lite"/>
    </source>
</evidence>
<keyword evidence="1" id="KW-0677">Repeat</keyword>
<evidence type="ECO:0000256" key="1">
    <source>
        <dbReference type="ARBA" id="ARBA00022737"/>
    </source>
</evidence>
<comment type="caution">
    <text evidence="6">The sequence shown here is derived from an EMBL/GenBank/DDBJ whole genome shotgun (WGS) entry which is preliminary data.</text>
</comment>
<organism evidence="6 7">
    <name type="scientific">Aetokthonos hydrillicola Thurmond2011</name>
    <dbReference type="NCBI Taxonomy" id="2712845"/>
    <lineage>
        <taxon>Bacteria</taxon>
        <taxon>Bacillati</taxon>
        <taxon>Cyanobacteriota</taxon>
        <taxon>Cyanophyceae</taxon>
        <taxon>Nostocales</taxon>
        <taxon>Hapalosiphonaceae</taxon>
        <taxon>Aetokthonos</taxon>
    </lineage>
</organism>
<dbReference type="SMART" id="SM00028">
    <property type="entry name" value="TPR"/>
    <property type="match status" value="3"/>
</dbReference>
<reference evidence="7" key="1">
    <citation type="journal article" date="2021" name="Science">
        <title>Hunting the eagle killer: A cyanobacterial neurotoxin causes vacuolar myelinopathy.</title>
        <authorList>
            <person name="Breinlinger S."/>
            <person name="Phillips T.J."/>
            <person name="Haram B.N."/>
            <person name="Mares J."/>
            <person name="Martinez Yerena J.A."/>
            <person name="Hrouzek P."/>
            <person name="Sobotka R."/>
            <person name="Henderson W.M."/>
            <person name="Schmieder P."/>
            <person name="Williams S.M."/>
            <person name="Lauderdale J.D."/>
            <person name="Wilde H.D."/>
            <person name="Gerrin W."/>
            <person name="Kust A."/>
            <person name="Washington J.W."/>
            <person name="Wagner C."/>
            <person name="Geier B."/>
            <person name="Liebeke M."/>
            <person name="Enke H."/>
            <person name="Niedermeyer T.H.J."/>
            <person name="Wilde S.B."/>
        </authorList>
    </citation>
    <scope>NUCLEOTIDE SEQUENCE [LARGE SCALE GENOMIC DNA]</scope>
    <source>
        <strain evidence="7">Thurmond2011</strain>
    </source>
</reference>
<dbReference type="PROSITE" id="PS50005">
    <property type="entry name" value="TPR"/>
    <property type="match status" value="1"/>
</dbReference>
<protein>
    <submittedName>
        <fullName evidence="6">Tetratricopeptide repeat protein</fullName>
    </submittedName>
</protein>
<keyword evidence="2 3" id="KW-0802">TPR repeat</keyword>
<sequence length="282" mass="30923">MSEPRTRWIVRIILVLAVIVFFGVSMIPIIEALNKPVSEQKQSNVQSQSKLEDEARGLELVLQREPENQAALKSLLQIRLLLLRQNKTDMRSVIEPLEKLAKLNPGNTQYTVLLAQAKLGIGDKEGAAAAYRSILQTKPGDIKALQGMVALLLQEKRPQAAIGLLQETLYSTAPKANKIQPGSVDAIAVQVLLGNVYASEKRYNQALTVYDQAIKSDAQDFRPVLAKAMLFKKQGKTNEAQPLFNKAALLAPTQYKDEINKAASEPTTPTSPASSPDSTPKK</sequence>
<proteinExistence type="predicted"/>
<keyword evidence="5" id="KW-0472">Membrane</keyword>
<dbReference type="Pfam" id="PF13432">
    <property type="entry name" value="TPR_16"/>
    <property type="match status" value="1"/>
</dbReference>
<dbReference type="EMBL" id="JAALHA020000011">
    <property type="protein sequence ID" value="MDR9897285.1"/>
    <property type="molecule type" value="Genomic_DNA"/>
</dbReference>
<evidence type="ECO:0000256" key="5">
    <source>
        <dbReference type="SAM" id="Phobius"/>
    </source>
</evidence>